<dbReference type="SUPFAM" id="SSF50346">
    <property type="entry name" value="PRC-barrel domain"/>
    <property type="match status" value="1"/>
</dbReference>
<sequence>MIVLCLNDLLGKLVIDTHGNKLGKIDNRDIIIENHYGEIESLILHHITSSEAVIIPFGGIKEVGSSVVVVDSKLRIN</sequence>
<proteinExistence type="predicted"/>
<protein>
    <recommendedName>
        <fullName evidence="1">PRC-barrel domain-containing protein</fullName>
    </recommendedName>
</protein>
<dbReference type="InterPro" id="IPR027275">
    <property type="entry name" value="PRC-brl_dom"/>
</dbReference>
<dbReference type="EMBL" id="CP046640">
    <property type="protein sequence ID" value="QTL98397.1"/>
    <property type="molecule type" value="Genomic_DNA"/>
</dbReference>
<feature type="domain" description="PRC-barrel" evidence="1">
    <location>
        <begin position="6"/>
        <end position="72"/>
    </location>
</feature>
<dbReference type="Proteomes" id="UP000665020">
    <property type="component" value="Chromosome"/>
</dbReference>
<accession>A0A8A7KHP9</accession>
<reference evidence="2" key="1">
    <citation type="submission" date="2019-12" db="EMBL/GenBank/DDBJ databases">
        <authorList>
            <person name="zhang j."/>
            <person name="sun C.M."/>
        </authorList>
    </citation>
    <scope>NUCLEOTIDE SEQUENCE</scope>
    <source>
        <strain evidence="2">NS-1</strain>
    </source>
</reference>
<evidence type="ECO:0000313" key="3">
    <source>
        <dbReference type="Proteomes" id="UP000665020"/>
    </source>
</evidence>
<dbReference type="Pfam" id="PF05239">
    <property type="entry name" value="PRC"/>
    <property type="match status" value="1"/>
</dbReference>
<dbReference type="AlphaFoldDB" id="A0A8A7KHP9"/>
<dbReference type="Gene3D" id="2.30.30.240">
    <property type="entry name" value="PRC-barrel domain"/>
    <property type="match status" value="1"/>
</dbReference>
<evidence type="ECO:0000313" key="2">
    <source>
        <dbReference type="EMBL" id="QTL98397.1"/>
    </source>
</evidence>
<dbReference type="KEGG" id="ifn:GM661_10660"/>
<evidence type="ECO:0000259" key="1">
    <source>
        <dbReference type="Pfam" id="PF05239"/>
    </source>
</evidence>
<name>A0A8A7KHP9_9FIRM</name>
<dbReference type="InterPro" id="IPR011033">
    <property type="entry name" value="PRC_barrel-like_sf"/>
</dbReference>
<gene>
    <name evidence="2" type="ORF">GM661_10660</name>
</gene>
<organism evidence="2 3">
    <name type="scientific">Iocasia fonsfrigidae</name>
    <dbReference type="NCBI Taxonomy" id="2682810"/>
    <lineage>
        <taxon>Bacteria</taxon>
        <taxon>Bacillati</taxon>
        <taxon>Bacillota</taxon>
        <taxon>Clostridia</taxon>
        <taxon>Halanaerobiales</taxon>
        <taxon>Halanaerobiaceae</taxon>
        <taxon>Iocasia</taxon>
    </lineage>
</organism>
<keyword evidence="3" id="KW-1185">Reference proteome</keyword>